<feature type="signal peptide" evidence="12">
    <location>
        <begin position="1"/>
        <end position="21"/>
    </location>
</feature>
<comment type="subcellular location">
    <subcellularLocation>
        <location evidence="1 10">Cell outer membrane</location>
        <topology evidence="1 10">Multi-pass membrane protein</topology>
    </subcellularLocation>
</comment>
<evidence type="ECO:0000256" key="6">
    <source>
        <dbReference type="ARBA" id="ARBA00023077"/>
    </source>
</evidence>
<gene>
    <name evidence="15" type="ORF">F0919_00095</name>
</gene>
<proteinExistence type="inferred from homology"/>
<keyword evidence="9 10" id="KW-0998">Cell outer membrane</keyword>
<dbReference type="PANTHER" id="PTHR30069">
    <property type="entry name" value="TONB-DEPENDENT OUTER MEMBRANE RECEPTOR"/>
    <property type="match status" value="1"/>
</dbReference>
<keyword evidence="3 10" id="KW-1134">Transmembrane beta strand</keyword>
<dbReference type="GO" id="GO:0015344">
    <property type="term" value="F:siderophore uptake transmembrane transporter activity"/>
    <property type="evidence" value="ECO:0007669"/>
    <property type="project" value="TreeGrafter"/>
</dbReference>
<evidence type="ECO:0000256" key="11">
    <source>
        <dbReference type="RuleBase" id="RU003357"/>
    </source>
</evidence>
<protein>
    <submittedName>
        <fullName evidence="15">TonB-dependent receptor</fullName>
    </submittedName>
</protein>
<evidence type="ECO:0000256" key="5">
    <source>
        <dbReference type="ARBA" id="ARBA00022729"/>
    </source>
</evidence>
<dbReference type="Pfam" id="PF07715">
    <property type="entry name" value="Plug"/>
    <property type="match status" value="1"/>
</dbReference>
<dbReference type="GO" id="GO:0009279">
    <property type="term" value="C:cell outer membrane"/>
    <property type="evidence" value="ECO:0007669"/>
    <property type="project" value="UniProtKB-SubCell"/>
</dbReference>
<dbReference type="PROSITE" id="PS52016">
    <property type="entry name" value="TONB_DEPENDENT_REC_3"/>
    <property type="match status" value="1"/>
</dbReference>
<keyword evidence="6 11" id="KW-0798">TonB box</keyword>
<dbReference type="Gene3D" id="2.40.170.20">
    <property type="entry name" value="TonB-dependent receptor, beta-barrel domain"/>
    <property type="match status" value="1"/>
</dbReference>
<evidence type="ECO:0000256" key="3">
    <source>
        <dbReference type="ARBA" id="ARBA00022452"/>
    </source>
</evidence>
<keyword evidence="2 10" id="KW-0813">Transport</keyword>
<evidence type="ECO:0000313" key="16">
    <source>
        <dbReference type="Proteomes" id="UP000323632"/>
    </source>
</evidence>
<feature type="chain" id="PRO_5024329051" evidence="12">
    <location>
        <begin position="22"/>
        <end position="756"/>
    </location>
</feature>
<evidence type="ECO:0000259" key="14">
    <source>
        <dbReference type="Pfam" id="PF07715"/>
    </source>
</evidence>
<reference evidence="15 16" key="1">
    <citation type="submission" date="2019-09" db="EMBL/GenBank/DDBJ databases">
        <title>Genome sequence and assembly of Taibaiella sp.</title>
        <authorList>
            <person name="Chhetri G."/>
        </authorList>
    </citation>
    <scope>NUCLEOTIDE SEQUENCE [LARGE SCALE GENOMIC DNA]</scope>
    <source>
        <strain evidence="15 16">KVB11</strain>
    </source>
</reference>
<evidence type="ECO:0000256" key="9">
    <source>
        <dbReference type="ARBA" id="ARBA00023237"/>
    </source>
</evidence>
<keyword evidence="16" id="KW-1185">Reference proteome</keyword>
<evidence type="ECO:0000256" key="8">
    <source>
        <dbReference type="ARBA" id="ARBA00023170"/>
    </source>
</evidence>
<dbReference type="SUPFAM" id="SSF56935">
    <property type="entry name" value="Porins"/>
    <property type="match status" value="1"/>
</dbReference>
<dbReference type="PANTHER" id="PTHR30069:SF29">
    <property type="entry name" value="HEMOGLOBIN AND HEMOGLOBIN-HAPTOGLOBIN-BINDING PROTEIN 1-RELATED"/>
    <property type="match status" value="1"/>
</dbReference>
<dbReference type="InterPro" id="IPR037066">
    <property type="entry name" value="Plug_dom_sf"/>
</dbReference>
<dbReference type="AlphaFoldDB" id="A0A5M6CM84"/>
<evidence type="ECO:0000256" key="2">
    <source>
        <dbReference type="ARBA" id="ARBA00022448"/>
    </source>
</evidence>
<evidence type="ECO:0000313" key="15">
    <source>
        <dbReference type="EMBL" id="KAA5536107.1"/>
    </source>
</evidence>
<evidence type="ECO:0000256" key="10">
    <source>
        <dbReference type="PROSITE-ProRule" id="PRU01360"/>
    </source>
</evidence>
<dbReference type="Pfam" id="PF00593">
    <property type="entry name" value="TonB_dep_Rec_b-barrel"/>
    <property type="match status" value="1"/>
</dbReference>
<comment type="similarity">
    <text evidence="10 11">Belongs to the TonB-dependent receptor family.</text>
</comment>
<evidence type="ECO:0000256" key="7">
    <source>
        <dbReference type="ARBA" id="ARBA00023136"/>
    </source>
</evidence>
<keyword evidence="4 10" id="KW-0812">Transmembrane</keyword>
<evidence type="ECO:0000256" key="4">
    <source>
        <dbReference type="ARBA" id="ARBA00022692"/>
    </source>
</evidence>
<evidence type="ECO:0000256" key="1">
    <source>
        <dbReference type="ARBA" id="ARBA00004571"/>
    </source>
</evidence>
<sequence length="756" mass="84553">MKFIYAILLSAFLFTCSDVSAQTIAVFEEDSVAVVGAHVFCRDILTKAEKIYFTDLNGKVAFPEMVAGNNYEITIYQLGFRKITETVKGNVNKTYFLTKEQTSINEVVVTAQFAPNSPEKAVHNIRIIDQKKIAAMGAVNLRDVMMNEANVTVTEDAVLGSGFSLQGIQGQNVKILINGVPVIGRTADNVDPSQINMNNVERIEIVQGPLAVSYGTDALAGTINIITKKNTNRSFTFNTEGYYESIGKYNLNANAGFALKNHRFQVNGGRNYFDGWSAGDKQFYFDFNPVADASRVQTWKPKEQYFGGFNYGYDFKKLKFDYNLDYFYESIHNKGLPDSSPTTIVALDDYYNTYRVNNSISLSGMLSKNFRINGVVAFNYFKRNKNTYVKDLTDLQESLSISDGSQDTSVFTSLMSRATISNVNKSSKLNYEFGYDLRHDYSRGARIEDLKQSMDDIAVFANAEWTPLADLTIRPGLRAGYNSKFDAPLIPSLNLKYGVHTSANDMVTFRASYSKGFRAPSLKELYFDFVDINHNIVGNKDLKAENSDYFDFSANYIHTSGDLSLKTEVLAYYNNIDNQISLAATDSSGTAFIYFNLDNFKTLGFQIQQSIGFRHIKATAGLYYLGRYNSFSKENNTGAFLYSPDFRFNVYYDWHEQGMTFAAFYKYNGRIPSYRVDDKGNIVQADNSAYSWADASVSKSLFQKKIDLTLGVKNIFDVTTITSGAVSGAHSLAGGSSSIGSGRSYFARLAFHFASK</sequence>
<comment type="caution">
    <text evidence="15">The sequence shown here is derived from an EMBL/GenBank/DDBJ whole genome shotgun (WGS) entry which is preliminary data.</text>
</comment>
<keyword evidence="7 10" id="KW-0472">Membrane</keyword>
<feature type="domain" description="TonB-dependent receptor-like beta-barrel" evidence="13">
    <location>
        <begin position="276"/>
        <end position="715"/>
    </location>
</feature>
<keyword evidence="8 15" id="KW-0675">Receptor</keyword>
<evidence type="ECO:0000256" key="12">
    <source>
        <dbReference type="SAM" id="SignalP"/>
    </source>
</evidence>
<dbReference type="Proteomes" id="UP000323632">
    <property type="component" value="Unassembled WGS sequence"/>
</dbReference>
<dbReference type="EMBL" id="VWSH01000001">
    <property type="protein sequence ID" value="KAA5536107.1"/>
    <property type="molecule type" value="Genomic_DNA"/>
</dbReference>
<evidence type="ECO:0000259" key="13">
    <source>
        <dbReference type="Pfam" id="PF00593"/>
    </source>
</evidence>
<name>A0A5M6CM84_9BACT</name>
<dbReference type="RefSeq" id="WP_150030680.1">
    <property type="nucleotide sequence ID" value="NZ_VWSH01000001.1"/>
</dbReference>
<dbReference type="GO" id="GO:0044718">
    <property type="term" value="P:siderophore transmembrane transport"/>
    <property type="evidence" value="ECO:0007669"/>
    <property type="project" value="TreeGrafter"/>
</dbReference>
<keyword evidence="5 12" id="KW-0732">Signal</keyword>
<dbReference type="InterPro" id="IPR039426">
    <property type="entry name" value="TonB-dep_rcpt-like"/>
</dbReference>
<dbReference type="InterPro" id="IPR000531">
    <property type="entry name" value="Beta-barrel_TonB"/>
</dbReference>
<organism evidence="15 16">
    <name type="scientific">Taibaiella lutea</name>
    <dbReference type="NCBI Taxonomy" id="2608001"/>
    <lineage>
        <taxon>Bacteria</taxon>
        <taxon>Pseudomonadati</taxon>
        <taxon>Bacteroidota</taxon>
        <taxon>Chitinophagia</taxon>
        <taxon>Chitinophagales</taxon>
        <taxon>Chitinophagaceae</taxon>
        <taxon>Taibaiella</taxon>
    </lineage>
</organism>
<feature type="domain" description="TonB-dependent receptor plug" evidence="14">
    <location>
        <begin position="121"/>
        <end position="222"/>
    </location>
</feature>
<dbReference type="Gene3D" id="2.170.130.10">
    <property type="entry name" value="TonB-dependent receptor, plug domain"/>
    <property type="match status" value="1"/>
</dbReference>
<dbReference type="InterPro" id="IPR012910">
    <property type="entry name" value="Plug_dom"/>
</dbReference>
<accession>A0A5M6CM84</accession>
<dbReference type="InterPro" id="IPR036942">
    <property type="entry name" value="Beta-barrel_TonB_sf"/>
</dbReference>